<protein>
    <submittedName>
        <fullName evidence="3">Hemerythrin HHE cation binding domain-containing protein</fullName>
    </submittedName>
</protein>
<evidence type="ECO:0000313" key="4">
    <source>
        <dbReference type="Proteomes" id="UP000184384"/>
    </source>
</evidence>
<name>A0A1M5S393_9FLAO</name>
<dbReference type="OrthoDB" id="9793254at2"/>
<dbReference type="STRING" id="280093.SAMN05443373_11150"/>
<keyword evidence="5" id="KW-1185">Reference proteome</keyword>
<dbReference type="Proteomes" id="UP000237771">
    <property type="component" value="Unassembled WGS sequence"/>
</dbReference>
<proteinExistence type="predicted"/>
<dbReference type="Gene3D" id="1.20.120.520">
    <property type="entry name" value="nmb1532 protein domain like"/>
    <property type="match status" value="1"/>
</dbReference>
<reference evidence="3" key="2">
    <citation type="submission" date="2016-11" db="EMBL/GenBank/DDBJ databases">
        <authorList>
            <person name="Jaros S."/>
            <person name="Januszkiewicz K."/>
            <person name="Wedrychowicz H."/>
        </authorList>
    </citation>
    <scope>NUCLEOTIDE SEQUENCE [LARGE SCALE GENOMIC DNA]</scope>
    <source>
        <strain evidence="3">DSM 19729</strain>
    </source>
</reference>
<evidence type="ECO:0000313" key="3">
    <source>
        <dbReference type="EMBL" id="SHH33067.1"/>
    </source>
</evidence>
<gene>
    <name evidence="2" type="ORF">BC624_10950</name>
    <name evidence="3" type="ORF">SAMN05443373_11150</name>
</gene>
<dbReference type="RefSeq" id="WP_072945153.1">
    <property type="nucleotide sequence ID" value="NZ_FQWO01000011.1"/>
</dbReference>
<dbReference type="Proteomes" id="UP000184384">
    <property type="component" value="Unassembled WGS sequence"/>
</dbReference>
<accession>A0A1M5S393</accession>
<dbReference type="AlphaFoldDB" id="A0A1M5S393"/>
<evidence type="ECO:0000259" key="1">
    <source>
        <dbReference type="Pfam" id="PF01814"/>
    </source>
</evidence>
<dbReference type="EMBL" id="PVUB01000009">
    <property type="protein sequence ID" value="PRZ21197.1"/>
    <property type="molecule type" value="Genomic_DNA"/>
</dbReference>
<dbReference type="Pfam" id="PF01814">
    <property type="entry name" value="Hemerythrin"/>
    <property type="match status" value="1"/>
</dbReference>
<dbReference type="InterPro" id="IPR012312">
    <property type="entry name" value="Hemerythrin-like"/>
</dbReference>
<feature type="domain" description="Hemerythrin-like" evidence="1">
    <location>
        <begin position="17"/>
        <end position="122"/>
    </location>
</feature>
<evidence type="ECO:0000313" key="2">
    <source>
        <dbReference type="EMBL" id="PRZ21197.1"/>
    </source>
</evidence>
<reference evidence="4" key="1">
    <citation type="submission" date="2016-11" db="EMBL/GenBank/DDBJ databases">
        <authorList>
            <person name="Varghese N."/>
            <person name="Submissions S."/>
        </authorList>
    </citation>
    <scope>NUCLEOTIDE SEQUENCE [LARGE SCALE GENOMIC DNA]</scope>
    <source>
        <strain evidence="4">DSM 19729</strain>
    </source>
</reference>
<evidence type="ECO:0000313" key="5">
    <source>
        <dbReference type="Proteomes" id="UP000237771"/>
    </source>
</evidence>
<organism evidence="3 4">
    <name type="scientific">Flavobacterium granuli</name>
    <dbReference type="NCBI Taxonomy" id="280093"/>
    <lineage>
        <taxon>Bacteria</taxon>
        <taxon>Pseudomonadati</taxon>
        <taxon>Bacteroidota</taxon>
        <taxon>Flavobacteriia</taxon>
        <taxon>Flavobacteriales</taxon>
        <taxon>Flavobacteriaceae</taxon>
        <taxon>Flavobacterium</taxon>
    </lineage>
</organism>
<reference evidence="2 5" key="3">
    <citation type="submission" date="2018-03" db="EMBL/GenBank/DDBJ databases">
        <title>Genomic Encyclopedia of Archaeal and Bacterial Type Strains, Phase II (KMG-II): from individual species to whole genera.</title>
        <authorList>
            <person name="Goeker M."/>
        </authorList>
    </citation>
    <scope>NUCLEOTIDE SEQUENCE [LARGE SCALE GENOMIC DNA]</scope>
    <source>
        <strain evidence="2 5">DSM 17797</strain>
    </source>
</reference>
<dbReference type="EMBL" id="FQWO01000011">
    <property type="protein sequence ID" value="SHH33067.1"/>
    <property type="molecule type" value="Genomic_DNA"/>
</dbReference>
<sequence length="154" mass="18663">MTEKKPLKRVPELQPLSHDHHHGLQLCWKIRTGFSKKIPLERIKKYADWFYENHLKPHFELEEKYIFPVLDSKNELVQQALSEHKNLRYLFEQKTVLEIYLLQIEKELQNHIRFEERILFAEIQQIATAEQLSKINSIHTRATFTENENDPFWI</sequence>